<dbReference type="InterPro" id="IPR036641">
    <property type="entry name" value="HPT_dom_sf"/>
</dbReference>
<accession>A0A0P1ERP1</accession>
<dbReference type="Pfam" id="PF01627">
    <property type="entry name" value="Hpt"/>
    <property type="match status" value="1"/>
</dbReference>
<organism evidence="3 4">
    <name type="scientific">Shimia marina</name>
    <dbReference type="NCBI Taxonomy" id="321267"/>
    <lineage>
        <taxon>Bacteria</taxon>
        <taxon>Pseudomonadati</taxon>
        <taxon>Pseudomonadota</taxon>
        <taxon>Alphaproteobacteria</taxon>
        <taxon>Rhodobacterales</taxon>
        <taxon>Roseobacteraceae</taxon>
    </lineage>
</organism>
<dbReference type="InterPro" id="IPR008207">
    <property type="entry name" value="Sig_transdc_His_kin_Hpt_dom"/>
</dbReference>
<dbReference type="EMBL" id="CYPW01000027">
    <property type="protein sequence ID" value="CUH53170.1"/>
    <property type="molecule type" value="Genomic_DNA"/>
</dbReference>
<evidence type="ECO:0000256" key="1">
    <source>
        <dbReference type="ARBA" id="ARBA00023012"/>
    </source>
</evidence>
<evidence type="ECO:0000313" key="4">
    <source>
        <dbReference type="Proteomes" id="UP000054823"/>
    </source>
</evidence>
<gene>
    <name evidence="3" type="ORF">SHM7688_02622</name>
</gene>
<evidence type="ECO:0000259" key="2">
    <source>
        <dbReference type="Pfam" id="PF01627"/>
    </source>
</evidence>
<evidence type="ECO:0000313" key="3">
    <source>
        <dbReference type="EMBL" id="CUH53170.1"/>
    </source>
</evidence>
<keyword evidence="4" id="KW-1185">Reference proteome</keyword>
<dbReference type="Gene3D" id="1.20.120.160">
    <property type="entry name" value="HPT domain"/>
    <property type="match status" value="1"/>
</dbReference>
<reference evidence="3 4" key="1">
    <citation type="submission" date="2015-09" db="EMBL/GenBank/DDBJ databases">
        <authorList>
            <consortium name="Swine Surveillance"/>
        </authorList>
    </citation>
    <scope>NUCLEOTIDE SEQUENCE [LARGE SCALE GENOMIC DNA]</scope>
    <source>
        <strain evidence="3 4">CECT 7688</strain>
    </source>
</reference>
<dbReference type="STRING" id="321267.SHM7688_02622"/>
<dbReference type="GO" id="GO:0004672">
    <property type="term" value="F:protein kinase activity"/>
    <property type="evidence" value="ECO:0007669"/>
    <property type="project" value="UniProtKB-ARBA"/>
</dbReference>
<protein>
    <submittedName>
        <fullName evidence="3">Hpt domain protein</fullName>
    </submittedName>
</protein>
<dbReference type="GO" id="GO:0000160">
    <property type="term" value="P:phosphorelay signal transduction system"/>
    <property type="evidence" value="ECO:0007669"/>
    <property type="project" value="UniProtKB-KW"/>
</dbReference>
<sequence>MTTHDFQSSLIALKRRFLAGLPERAAEIASLTGALSKSGPCPLQLRQLHLASHKLAGISATYGLAQLGEVARHTETCLEACLTQAPTDQYLRKVLQTADLLRQELNRVIYTDSFAQMP</sequence>
<dbReference type="AlphaFoldDB" id="A0A0P1ERP1"/>
<dbReference type="RefSeq" id="WP_058240356.1">
    <property type="nucleotide sequence ID" value="NZ_CYPW01000027.1"/>
</dbReference>
<name>A0A0P1ERP1_9RHOB</name>
<dbReference type="SUPFAM" id="SSF47226">
    <property type="entry name" value="Histidine-containing phosphotransfer domain, HPT domain"/>
    <property type="match status" value="1"/>
</dbReference>
<proteinExistence type="predicted"/>
<feature type="domain" description="HPt" evidence="2">
    <location>
        <begin position="14"/>
        <end position="107"/>
    </location>
</feature>
<dbReference type="Proteomes" id="UP000054823">
    <property type="component" value="Unassembled WGS sequence"/>
</dbReference>
<keyword evidence="1" id="KW-0902">Two-component regulatory system</keyword>